<dbReference type="InterPro" id="IPR052355">
    <property type="entry name" value="CENP-V-like"/>
</dbReference>
<evidence type="ECO:0000259" key="4">
    <source>
        <dbReference type="PROSITE" id="PS51891"/>
    </source>
</evidence>
<accession>A0A5N5X0M8</accession>
<dbReference type="PANTHER" id="PTHR28620:SF1">
    <property type="entry name" value="CENP-V_GFA DOMAIN-CONTAINING PROTEIN"/>
    <property type="match status" value="1"/>
</dbReference>
<feature type="domain" description="CENP-V/GFA" evidence="4">
    <location>
        <begin position="7"/>
        <end position="124"/>
    </location>
</feature>
<keyword evidence="2" id="KW-0479">Metal-binding</keyword>
<dbReference type="InterPro" id="IPR011057">
    <property type="entry name" value="Mss4-like_sf"/>
</dbReference>
<keyword evidence="3" id="KW-0862">Zinc</keyword>
<dbReference type="Gene3D" id="2.170.150.70">
    <property type="match status" value="1"/>
</dbReference>
<keyword evidence="6" id="KW-1185">Reference proteome</keyword>
<evidence type="ECO:0000256" key="2">
    <source>
        <dbReference type="ARBA" id="ARBA00022723"/>
    </source>
</evidence>
<dbReference type="EMBL" id="ML732234">
    <property type="protein sequence ID" value="KAB8073044.1"/>
    <property type="molecule type" value="Genomic_DNA"/>
</dbReference>
<protein>
    <submittedName>
        <fullName evidence="5">Mss4-like protein</fullName>
    </submittedName>
</protein>
<gene>
    <name evidence="5" type="ORF">BDV29DRAFT_176186</name>
</gene>
<evidence type="ECO:0000313" key="6">
    <source>
        <dbReference type="Proteomes" id="UP000326565"/>
    </source>
</evidence>
<dbReference type="Pfam" id="PF04828">
    <property type="entry name" value="GFA"/>
    <property type="match status" value="1"/>
</dbReference>
<proteinExistence type="inferred from homology"/>
<name>A0A5N5X0M8_9EURO</name>
<evidence type="ECO:0000313" key="5">
    <source>
        <dbReference type="EMBL" id="KAB8073044.1"/>
    </source>
</evidence>
<dbReference type="SUPFAM" id="SSF51316">
    <property type="entry name" value="Mss4-like"/>
    <property type="match status" value="1"/>
</dbReference>
<dbReference type="AlphaFoldDB" id="A0A5N5X0M8"/>
<comment type="similarity">
    <text evidence="1">Belongs to the Gfa family.</text>
</comment>
<reference evidence="5 6" key="1">
    <citation type="submission" date="2019-04" db="EMBL/GenBank/DDBJ databases">
        <title>Friends and foes A comparative genomics study of 23 Aspergillus species from section Flavi.</title>
        <authorList>
            <consortium name="DOE Joint Genome Institute"/>
            <person name="Kjaerbolling I."/>
            <person name="Vesth T."/>
            <person name="Frisvad J.C."/>
            <person name="Nybo J.L."/>
            <person name="Theobald S."/>
            <person name="Kildgaard S."/>
            <person name="Isbrandt T."/>
            <person name="Kuo A."/>
            <person name="Sato A."/>
            <person name="Lyhne E.K."/>
            <person name="Kogle M.E."/>
            <person name="Wiebenga A."/>
            <person name="Kun R.S."/>
            <person name="Lubbers R.J."/>
            <person name="Makela M.R."/>
            <person name="Barry K."/>
            <person name="Chovatia M."/>
            <person name="Clum A."/>
            <person name="Daum C."/>
            <person name="Haridas S."/>
            <person name="He G."/>
            <person name="LaButti K."/>
            <person name="Lipzen A."/>
            <person name="Mondo S."/>
            <person name="Riley R."/>
            <person name="Salamov A."/>
            <person name="Simmons B.A."/>
            <person name="Magnuson J.K."/>
            <person name="Henrissat B."/>
            <person name="Mortensen U.H."/>
            <person name="Larsen T.O."/>
            <person name="Devries R.P."/>
            <person name="Grigoriev I.V."/>
            <person name="Machida M."/>
            <person name="Baker S.E."/>
            <person name="Andersen M.R."/>
        </authorList>
    </citation>
    <scope>NUCLEOTIDE SEQUENCE [LARGE SCALE GENOMIC DNA]</scope>
    <source>
        <strain evidence="5 6">CBS 151.66</strain>
    </source>
</reference>
<dbReference type="OrthoDB" id="2993351at2759"/>
<organism evidence="5 6">
    <name type="scientific">Aspergillus leporis</name>
    <dbReference type="NCBI Taxonomy" id="41062"/>
    <lineage>
        <taxon>Eukaryota</taxon>
        <taxon>Fungi</taxon>
        <taxon>Dikarya</taxon>
        <taxon>Ascomycota</taxon>
        <taxon>Pezizomycotina</taxon>
        <taxon>Eurotiomycetes</taxon>
        <taxon>Eurotiomycetidae</taxon>
        <taxon>Eurotiales</taxon>
        <taxon>Aspergillaceae</taxon>
        <taxon>Aspergillus</taxon>
        <taxon>Aspergillus subgen. Circumdati</taxon>
    </lineage>
</organism>
<dbReference type="InterPro" id="IPR006913">
    <property type="entry name" value="CENP-V/GFA"/>
</dbReference>
<evidence type="ECO:0000256" key="1">
    <source>
        <dbReference type="ARBA" id="ARBA00005495"/>
    </source>
</evidence>
<dbReference type="Proteomes" id="UP000326565">
    <property type="component" value="Unassembled WGS sequence"/>
</dbReference>
<dbReference type="PROSITE" id="PS51891">
    <property type="entry name" value="CENP_V_GFA"/>
    <property type="match status" value="1"/>
</dbReference>
<evidence type="ECO:0000256" key="3">
    <source>
        <dbReference type="ARBA" id="ARBA00022833"/>
    </source>
</evidence>
<dbReference type="GO" id="GO:0046872">
    <property type="term" value="F:metal ion binding"/>
    <property type="evidence" value="ECO:0007669"/>
    <property type="project" value="UniProtKB-KW"/>
</dbReference>
<dbReference type="PANTHER" id="PTHR28620">
    <property type="entry name" value="CENTROMERE PROTEIN V"/>
    <property type="match status" value="1"/>
</dbReference>
<dbReference type="GO" id="GO:0016846">
    <property type="term" value="F:carbon-sulfur lyase activity"/>
    <property type="evidence" value="ECO:0007669"/>
    <property type="project" value="InterPro"/>
</dbReference>
<sequence>MTDPKSYTGNCHCGKVKYSFSLSPPIEDQDVVQCNCSICHINGYLLVYPKVEDFRPEHGEDEVKAYRFGSEQVPHYFCGNCGTSVYARSTIPGLSHIVALNVRTVPGVEIESLKIKKMDGRSVNFKKQG</sequence>